<dbReference type="EMBL" id="ML208308">
    <property type="protein sequence ID" value="TFK70768.1"/>
    <property type="molecule type" value="Genomic_DNA"/>
</dbReference>
<accession>A0ACD3AYE4</accession>
<evidence type="ECO:0000313" key="1">
    <source>
        <dbReference type="EMBL" id="TFK70768.1"/>
    </source>
</evidence>
<proteinExistence type="predicted"/>
<sequence length="248" mass="28240">MAPTLMCLSSYIHADVSSLLYRELVVYTDAYVKEPSEEAIKRYGHHIRHLLLGWRLDVSQATGMLPIYLRSSPNIIHLGICVAVEAEDEWLDHLKKLPLIRLTLHPSSLGMDYWDHGSAVSSVHSRLSCFTQLTHLNIAGVFPLPYISCFRALPNLTSLSMYCEHLPLGWNFPDLRSEHPGIKAFIIVREDSEIDVYMECDEDLGCIKDPRAISCLVPDYIADWRRGARGLLDLHDFAWEKLNERGHG</sequence>
<organism evidence="1 2">
    <name type="scientific">Pluteus cervinus</name>
    <dbReference type="NCBI Taxonomy" id="181527"/>
    <lineage>
        <taxon>Eukaryota</taxon>
        <taxon>Fungi</taxon>
        <taxon>Dikarya</taxon>
        <taxon>Basidiomycota</taxon>
        <taxon>Agaricomycotina</taxon>
        <taxon>Agaricomycetes</taxon>
        <taxon>Agaricomycetidae</taxon>
        <taxon>Agaricales</taxon>
        <taxon>Pluteineae</taxon>
        <taxon>Pluteaceae</taxon>
        <taxon>Pluteus</taxon>
    </lineage>
</organism>
<gene>
    <name evidence="1" type="ORF">BDN72DRAFT_838593</name>
</gene>
<evidence type="ECO:0000313" key="2">
    <source>
        <dbReference type="Proteomes" id="UP000308600"/>
    </source>
</evidence>
<reference evidence="1 2" key="1">
    <citation type="journal article" date="2019" name="Nat. Ecol. Evol.">
        <title>Megaphylogeny resolves global patterns of mushroom evolution.</title>
        <authorList>
            <person name="Varga T."/>
            <person name="Krizsan K."/>
            <person name="Foldi C."/>
            <person name="Dima B."/>
            <person name="Sanchez-Garcia M."/>
            <person name="Sanchez-Ramirez S."/>
            <person name="Szollosi G.J."/>
            <person name="Szarkandi J.G."/>
            <person name="Papp V."/>
            <person name="Albert L."/>
            <person name="Andreopoulos W."/>
            <person name="Angelini C."/>
            <person name="Antonin V."/>
            <person name="Barry K.W."/>
            <person name="Bougher N.L."/>
            <person name="Buchanan P."/>
            <person name="Buyck B."/>
            <person name="Bense V."/>
            <person name="Catcheside P."/>
            <person name="Chovatia M."/>
            <person name="Cooper J."/>
            <person name="Damon W."/>
            <person name="Desjardin D."/>
            <person name="Finy P."/>
            <person name="Geml J."/>
            <person name="Haridas S."/>
            <person name="Hughes K."/>
            <person name="Justo A."/>
            <person name="Karasinski D."/>
            <person name="Kautmanova I."/>
            <person name="Kiss B."/>
            <person name="Kocsube S."/>
            <person name="Kotiranta H."/>
            <person name="LaButti K.M."/>
            <person name="Lechner B.E."/>
            <person name="Liimatainen K."/>
            <person name="Lipzen A."/>
            <person name="Lukacs Z."/>
            <person name="Mihaltcheva S."/>
            <person name="Morgado L.N."/>
            <person name="Niskanen T."/>
            <person name="Noordeloos M.E."/>
            <person name="Ohm R.A."/>
            <person name="Ortiz-Santana B."/>
            <person name="Ovrebo C."/>
            <person name="Racz N."/>
            <person name="Riley R."/>
            <person name="Savchenko A."/>
            <person name="Shiryaev A."/>
            <person name="Soop K."/>
            <person name="Spirin V."/>
            <person name="Szebenyi C."/>
            <person name="Tomsovsky M."/>
            <person name="Tulloss R.E."/>
            <person name="Uehling J."/>
            <person name="Grigoriev I.V."/>
            <person name="Vagvolgyi C."/>
            <person name="Papp T."/>
            <person name="Martin F.M."/>
            <person name="Miettinen O."/>
            <person name="Hibbett D.S."/>
            <person name="Nagy L.G."/>
        </authorList>
    </citation>
    <scope>NUCLEOTIDE SEQUENCE [LARGE SCALE GENOMIC DNA]</scope>
    <source>
        <strain evidence="1 2">NL-1719</strain>
    </source>
</reference>
<protein>
    <submittedName>
        <fullName evidence="1">Uncharacterized protein</fullName>
    </submittedName>
</protein>
<dbReference type="Proteomes" id="UP000308600">
    <property type="component" value="Unassembled WGS sequence"/>
</dbReference>
<keyword evidence="2" id="KW-1185">Reference proteome</keyword>
<name>A0ACD3AYE4_9AGAR</name>